<evidence type="ECO:0000313" key="3">
    <source>
        <dbReference type="EMBL" id="MBA8680780.1"/>
    </source>
</evidence>
<protein>
    <recommendedName>
        <fullName evidence="2">Toxin VasX N-terminal region domain-containing protein</fullName>
    </recommendedName>
</protein>
<organism evidence="3 4">
    <name type="scientific">Stenotrophomonas tumulicola</name>
    <dbReference type="NCBI Taxonomy" id="1685415"/>
    <lineage>
        <taxon>Bacteria</taxon>
        <taxon>Pseudomonadati</taxon>
        <taxon>Pseudomonadota</taxon>
        <taxon>Gammaproteobacteria</taxon>
        <taxon>Lysobacterales</taxon>
        <taxon>Lysobacteraceae</taxon>
        <taxon>Stenotrophomonas</taxon>
    </lineage>
</organism>
<dbReference type="InterPro" id="IPR046864">
    <property type="entry name" value="VasX_N"/>
</dbReference>
<dbReference type="AlphaFoldDB" id="A0A7W3IGC8"/>
<comment type="caution">
    <text evidence="3">The sequence shown here is derived from an EMBL/GenBank/DDBJ whole genome shotgun (WGS) entry which is preliminary data.</text>
</comment>
<dbReference type="Pfam" id="PF20249">
    <property type="entry name" value="VasX_N"/>
    <property type="match status" value="1"/>
</dbReference>
<gene>
    <name evidence="3" type="ORF">H4O11_03035</name>
</gene>
<sequence>MPCDICRSTGLVILPVRYTVVPASCPGAGLGSLPRGRACKEDVSAAGYEYALRTLRQGMLYLFYEQSGPYGPRQWEAYAVAENGTLWRQPSAHAARSIQGGGLPACSRSSHNAERMEFITVQRPHQCGTVWMAFSEHLWTPATLDRYASDPTLRAERMQPITPGEWIGTPKAREDAAPLAGADGLKAVMEYRGFEEAIGEPVELPHQQRPEEISNADGSHKDVVLKRNATRYRWSLRTHASNGPSGEAALQQRYALMQSFSHNGQQGDKRKAYTPMLLGLWDAVGVAHELNGYRHDVVGAMARYNEERAMERNAMEHIEEIDTLLQRNAGVLSDQYARASRARMEEIEQDLKQSSSNPVVRAGMEQMRAHGLESSNEATWDSLSKALLPLYQREAREKWEKTYWPMIDEPAYTLFKENAGKFAEAAMELLAPRTQLLGKWLSNELFLATLEDYDGTSPECGVRFEDAVTTAVEGLGMDALGRKLLQDMASDLNVTGRSCLLWRVVAQNQDGAREELQQVLGEADSLKDTVLSASGAAWNTFVTTSKTLKKFMGVYKGFDAVQKKVGPLTPTDRMLRDSGVDRFITTAGAFLLNSFPLNGLQDKVGNGLVRFVLMTRGLMDEAEASNLINLEASTAVGVRNYFLQQVKHYQGQKLTAGTPMMYALRDVERHHGTELMRQRWARASEGSRNAMRLGALTGVLELVNFINLLNKADKQARDYGSLVASGASLVAVYTSMSEKVSTEFFGGTSRSAAKMKAIGGWLGGFGTYIGVYYDVGTTLARTERNNWSEALLYAVKTGAGAVVGASQFLTALIFSAPLIEKALGRRGVVIWLDAAKAGIQAAAAKEGAEILAKASMKRLGVWMLRLGSWEVTVALLAIDVLIYVVEPDALEKWCQSNRFGKIDEGGWLGFGASAPRYKTLKEQDEKFHGAMGEVSARGV</sequence>
<keyword evidence="4" id="KW-1185">Reference proteome</keyword>
<evidence type="ECO:0000259" key="2">
    <source>
        <dbReference type="Pfam" id="PF20249"/>
    </source>
</evidence>
<keyword evidence="1" id="KW-0175">Coiled coil</keyword>
<name>A0A7W3IGC8_9GAMM</name>
<proteinExistence type="predicted"/>
<dbReference type="CDD" id="cd20707">
    <property type="entry name" value="MIX_III"/>
    <property type="match status" value="1"/>
</dbReference>
<evidence type="ECO:0000313" key="4">
    <source>
        <dbReference type="Proteomes" id="UP000547058"/>
    </source>
</evidence>
<reference evidence="3 4" key="1">
    <citation type="submission" date="2020-08" db="EMBL/GenBank/DDBJ databases">
        <title>Stenotrophomonas tumulicola JCM 30961.</title>
        <authorList>
            <person name="Deng Y."/>
        </authorList>
    </citation>
    <scope>NUCLEOTIDE SEQUENCE [LARGE SCALE GENOMIC DNA]</scope>
    <source>
        <strain evidence="3 4">JCM 30961</strain>
    </source>
</reference>
<dbReference type="NCBIfam" id="NF041559">
    <property type="entry name" value="BTH_I2691_fam"/>
    <property type="match status" value="1"/>
</dbReference>
<feature type="domain" description="Toxin VasX N-terminal region" evidence="2">
    <location>
        <begin position="3"/>
        <end position="167"/>
    </location>
</feature>
<accession>A0A7W3IGC8</accession>
<evidence type="ECO:0000256" key="1">
    <source>
        <dbReference type="SAM" id="Coils"/>
    </source>
</evidence>
<dbReference type="Proteomes" id="UP000547058">
    <property type="component" value="Unassembled WGS sequence"/>
</dbReference>
<dbReference type="EMBL" id="JACGXS010000001">
    <property type="protein sequence ID" value="MBA8680780.1"/>
    <property type="molecule type" value="Genomic_DNA"/>
</dbReference>
<dbReference type="InterPro" id="IPR048126">
    <property type="entry name" value="Toxin_VasX"/>
</dbReference>
<feature type="coiled-coil region" evidence="1">
    <location>
        <begin position="301"/>
        <end position="357"/>
    </location>
</feature>